<dbReference type="EMBL" id="JBJKFK010004999">
    <property type="protein sequence ID" value="KAL3308579.1"/>
    <property type="molecule type" value="Genomic_DNA"/>
</dbReference>
<dbReference type="Proteomes" id="UP001626550">
    <property type="component" value="Unassembled WGS sequence"/>
</dbReference>
<comment type="caution">
    <text evidence="2">The sequence shown here is derived from an EMBL/GenBank/DDBJ whole genome shotgun (WGS) entry which is preliminary data.</text>
</comment>
<evidence type="ECO:0000313" key="2">
    <source>
        <dbReference type="EMBL" id="KAL3308579.1"/>
    </source>
</evidence>
<sequence>MAPDYFFQLVASLVLLIPLQVQGQGLSEIQIIIDNFNSFRECSADANFPTYTDQLLSQSDAEAFKYKLLGRNIRR</sequence>
<evidence type="ECO:0000313" key="3">
    <source>
        <dbReference type="Proteomes" id="UP001626550"/>
    </source>
</evidence>
<feature type="signal peptide" evidence="1">
    <location>
        <begin position="1"/>
        <end position="23"/>
    </location>
</feature>
<accession>A0ABD2PM53</accession>
<keyword evidence="1" id="KW-0732">Signal</keyword>
<gene>
    <name evidence="2" type="ORF">Ciccas_012886</name>
</gene>
<keyword evidence="3" id="KW-1185">Reference proteome</keyword>
<evidence type="ECO:0000256" key="1">
    <source>
        <dbReference type="SAM" id="SignalP"/>
    </source>
</evidence>
<name>A0ABD2PM53_9PLAT</name>
<reference evidence="2 3" key="1">
    <citation type="submission" date="2024-11" db="EMBL/GenBank/DDBJ databases">
        <title>Adaptive evolution of stress response genes in parasites aligns with host niche diversity.</title>
        <authorList>
            <person name="Hahn C."/>
            <person name="Resl P."/>
        </authorList>
    </citation>
    <scope>NUCLEOTIDE SEQUENCE [LARGE SCALE GENOMIC DNA]</scope>
    <source>
        <strain evidence="2">EGGRZ-B1_66</strain>
        <tissue evidence="2">Body</tissue>
    </source>
</reference>
<proteinExistence type="predicted"/>
<protein>
    <submittedName>
        <fullName evidence="2">Uncharacterized protein</fullName>
    </submittedName>
</protein>
<organism evidence="2 3">
    <name type="scientific">Cichlidogyrus casuarinus</name>
    <dbReference type="NCBI Taxonomy" id="1844966"/>
    <lineage>
        <taxon>Eukaryota</taxon>
        <taxon>Metazoa</taxon>
        <taxon>Spiralia</taxon>
        <taxon>Lophotrochozoa</taxon>
        <taxon>Platyhelminthes</taxon>
        <taxon>Monogenea</taxon>
        <taxon>Monopisthocotylea</taxon>
        <taxon>Dactylogyridea</taxon>
        <taxon>Ancyrocephalidae</taxon>
        <taxon>Cichlidogyrus</taxon>
    </lineage>
</organism>
<dbReference type="AlphaFoldDB" id="A0ABD2PM53"/>
<feature type="chain" id="PRO_5044766664" evidence="1">
    <location>
        <begin position="24"/>
        <end position="75"/>
    </location>
</feature>